<name>A0ABM7SEI7_9HELI</name>
<dbReference type="EMBL" id="AP024819">
    <property type="protein sequence ID" value="BCZ19194.1"/>
    <property type="molecule type" value="Genomic_DNA"/>
</dbReference>
<keyword evidence="2" id="KW-1185">Reference proteome</keyword>
<protein>
    <submittedName>
        <fullName evidence="1">Uncharacterized protein</fullName>
    </submittedName>
</protein>
<dbReference type="InterPro" id="IPR052934">
    <property type="entry name" value="Methyl-DNA_Rec/Restrict_Enz"/>
</dbReference>
<evidence type="ECO:0000313" key="2">
    <source>
        <dbReference type="Proteomes" id="UP000826146"/>
    </source>
</evidence>
<dbReference type="PANTHER" id="PTHR37291:SF1">
    <property type="entry name" value="TYPE IV METHYL-DIRECTED RESTRICTION ENZYME ECOKMCRB SUBUNIT"/>
    <property type="match status" value="1"/>
</dbReference>
<dbReference type="Proteomes" id="UP000826146">
    <property type="component" value="Chromosome"/>
</dbReference>
<gene>
    <name evidence="1" type="ORF">NHP190012_08360</name>
</gene>
<evidence type="ECO:0000313" key="1">
    <source>
        <dbReference type="EMBL" id="BCZ19194.1"/>
    </source>
</evidence>
<organism evidence="1 2">
    <name type="scientific">Helicobacter gastrofelis</name>
    <dbReference type="NCBI Taxonomy" id="2849642"/>
    <lineage>
        <taxon>Bacteria</taxon>
        <taxon>Pseudomonadati</taxon>
        <taxon>Campylobacterota</taxon>
        <taxon>Epsilonproteobacteria</taxon>
        <taxon>Campylobacterales</taxon>
        <taxon>Helicobacteraceae</taxon>
        <taxon>Helicobacter</taxon>
    </lineage>
</organism>
<proteinExistence type="predicted"/>
<dbReference type="PANTHER" id="PTHR37291">
    <property type="entry name" value="5-METHYLCYTOSINE-SPECIFIC RESTRICTION ENZYME B"/>
    <property type="match status" value="1"/>
</dbReference>
<sequence>MKAPLLVDLENNLSLALDEWVKMVKRDYSDFKNGANLKEAEHAKYYLMLYRKIWEFEQSWYCPKTYVLIIDEINRGNISKIFGELITLIEPDKRAGNSEALGVVLPYSQEFLMCLRISISLVQ</sequence>
<accession>A0ABM7SEI7</accession>
<reference evidence="1 2" key="1">
    <citation type="submission" date="2021-07" db="EMBL/GenBank/DDBJ databases">
        <title>Novel Helicobacter sp. Isolated from a cat.</title>
        <authorList>
            <person name="Rimbara E."/>
            <person name="Suzuki M."/>
        </authorList>
    </citation>
    <scope>NUCLEOTIDE SEQUENCE [LARGE SCALE GENOMIC DNA]</scope>
    <source>
        <strain evidence="2">NHP19-012</strain>
    </source>
</reference>